<dbReference type="InterPro" id="IPR036249">
    <property type="entry name" value="Thioredoxin-like_sf"/>
</dbReference>
<accession>A0A6G7K2Y5</accession>
<dbReference type="SUPFAM" id="SSF47616">
    <property type="entry name" value="GST C-terminal domain-like"/>
    <property type="match status" value="1"/>
</dbReference>
<dbReference type="PROSITE" id="PS50404">
    <property type="entry name" value="GST_NTER"/>
    <property type="match status" value="1"/>
</dbReference>
<dbReference type="InterPro" id="IPR040079">
    <property type="entry name" value="Glutathione_S-Trfase"/>
</dbReference>
<dbReference type="Pfam" id="PF13410">
    <property type="entry name" value="GST_C_2"/>
    <property type="match status" value="1"/>
</dbReference>
<dbReference type="PANTHER" id="PTHR43969">
    <property type="entry name" value="GLUTATHIONE S TRANSFERASE D10, ISOFORM A-RELATED"/>
    <property type="match status" value="1"/>
</dbReference>
<dbReference type="CDD" id="cd03045">
    <property type="entry name" value="GST_N_Delta_Epsilon"/>
    <property type="match status" value="1"/>
</dbReference>
<dbReference type="CDD" id="cd03177">
    <property type="entry name" value="GST_C_Delta_Epsilon"/>
    <property type="match status" value="1"/>
</dbReference>
<keyword evidence="4" id="KW-0808">Transferase</keyword>
<feature type="domain" description="GST N-terminal" evidence="2">
    <location>
        <begin position="1"/>
        <end position="82"/>
    </location>
</feature>
<sequence length="222" mass="24801">MPVVLYHCPPSPPSRAALTAAKAVGVDVTVKIVDLFKKEHLSDEYLKINPEHTVPSIDDNGFILHDSHAIATYLVSRYGKDDSLYPKDVKQRALVDQRLYFDATILFPRLRATTYPIFFLGKRNVDADARDAIYEALGNLEKYLEPTGWVAGDHATVADISCAVTVGSLEVMGVDFSTYPKIRDWLKRCKNTFHGYEEANQEGEKIIGDGIKNLVGPKAYLR</sequence>
<organism evidence="4">
    <name type="scientific">Xenocatantops brachycerus</name>
    <dbReference type="NCBI Taxonomy" id="227619"/>
    <lineage>
        <taxon>Eukaryota</taxon>
        <taxon>Metazoa</taxon>
        <taxon>Ecdysozoa</taxon>
        <taxon>Arthropoda</taxon>
        <taxon>Hexapoda</taxon>
        <taxon>Insecta</taxon>
        <taxon>Pterygota</taxon>
        <taxon>Neoptera</taxon>
        <taxon>Polyneoptera</taxon>
        <taxon>Orthoptera</taxon>
        <taxon>Caelifera</taxon>
        <taxon>Acrididea</taxon>
        <taxon>Acridomorpha</taxon>
        <taxon>Acridoidea</taxon>
        <taxon>Acrididae</taxon>
        <taxon>Catantopinae</taxon>
        <taxon>Xenocatantops</taxon>
    </lineage>
</organism>
<dbReference type="SFLD" id="SFLDS00019">
    <property type="entry name" value="Glutathione_Transferase_(cytos"/>
    <property type="match status" value="1"/>
</dbReference>
<dbReference type="InterPro" id="IPR036282">
    <property type="entry name" value="Glutathione-S-Trfase_C_sf"/>
</dbReference>
<evidence type="ECO:0000313" key="4">
    <source>
        <dbReference type="EMBL" id="QII57456.1"/>
    </source>
</evidence>
<name>A0A6G7K2Y5_9ORTH</name>
<dbReference type="InterPro" id="IPR004045">
    <property type="entry name" value="Glutathione_S-Trfase_N"/>
</dbReference>
<evidence type="ECO:0000259" key="2">
    <source>
        <dbReference type="PROSITE" id="PS50404"/>
    </source>
</evidence>
<feature type="domain" description="GST C-terminal" evidence="3">
    <location>
        <begin position="88"/>
        <end position="221"/>
    </location>
</feature>
<protein>
    <submittedName>
        <fullName evidence="4">Glutathione-S transferase epsilon1</fullName>
        <ecNumber evidence="4">2.5.1.18</ecNumber>
    </submittedName>
</protein>
<dbReference type="EC" id="2.5.1.18" evidence="4"/>
<dbReference type="GO" id="GO:0004364">
    <property type="term" value="F:glutathione transferase activity"/>
    <property type="evidence" value="ECO:0007669"/>
    <property type="project" value="UniProtKB-EC"/>
</dbReference>
<dbReference type="InterPro" id="IPR010987">
    <property type="entry name" value="Glutathione-S-Trfase_C-like"/>
</dbReference>
<dbReference type="PANTHER" id="PTHR43969:SF9">
    <property type="entry name" value="GLUTATHIONE S TRANSFERASE D10, ISOFORM A-RELATED"/>
    <property type="match status" value="1"/>
</dbReference>
<dbReference type="SUPFAM" id="SSF52833">
    <property type="entry name" value="Thioredoxin-like"/>
    <property type="match status" value="1"/>
</dbReference>
<dbReference type="GO" id="GO:0006749">
    <property type="term" value="P:glutathione metabolic process"/>
    <property type="evidence" value="ECO:0007669"/>
    <property type="project" value="TreeGrafter"/>
</dbReference>
<dbReference type="FunFam" id="3.40.30.10:FF:000208">
    <property type="entry name" value="glutathione S-transferase 1"/>
    <property type="match status" value="1"/>
</dbReference>
<dbReference type="EMBL" id="MN226996">
    <property type="protein sequence ID" value="QII57456.1"/>
    <property type="molecule type" value="mRNA"/>
</dbReference>
<dbReference type="AlphaFoldDB" id="A0A6G7K2Y5"/>
<proteinExistence type="evidence at transcript level"/>
<dbReference type="Pfam" id="PF13417">
    <property type="entry name" value="GST_N_3"/>
    <property type="match status" value="1"/>
</dbReference>
<dbReference type="PROSITE" id="PS50405">
    <property type="entry name" value="GST_CTER"/>
    <property type="match status" value="1"/>
</dbReference>
<dbReference type="Gene3D" id="3.40.30.10">
    <property type="entry name" value="Glutaredoxin"/>
    <property type="match status" value="1"/>
</dbReference>
<dbReference type="FunFam" id="1.20.1050.10:FF:000007">
    <property type="entry name" value="Glutathione S-transferase 1-1"/>
    <property type="match status" value="1"/>
</dbReference>
<reference evidence="4" key="1">
    <citation type="submission" date="2019-07" db="EMBL/GenBank/DDBJ databases">
        <authorList>
            <person name="Ma G."/>
        </authorList>
    </citation>
    <scope>NUCLEOTIDE SEQUENCE</scope>
</reference>
<dbReference type="SFLD" id="SFLDG01153">
    <property type="entry name" value="Main.4:_Theta-like"/>
    <property type="match status" value="1"/>
</dbReference>
<evidence type="ECO:0000259" key="3">
    <source>
        <dbReference type="PROSITE" id="PS50405"/>
    </source>
</evidence>
<evidence type="ECO:0000256" key="1">
    <source>
        <dbReference type="ARBA" id="ARBA00011738"/>
    </source>
</evidence>
<dbReference type="SFLD" id="SFLDG00358">
    <property type="entry name" value="Main_(cytGST)"/>
    <property type="match status" value="1"/>
</dbReference>
<dbReference type="Gene3D" id="1.20.1050.10">
    <property type="match status" value="1"/>
</dbReference>
<comment type="subunit">
    <text evidence="1">Homodimer.</text>
</comment>